<reference evidence="9 10" key="1">
    <citation type="submission" date="2019-03" db="EMBL/GenBank/DDBJ databases">
        <title>Genomic Encyclopedia of Type Strains, Phase IV (KMG-IV): sequencing the most valuable type-strain genomes for metagenomic binning, comparative biology and taxonomic classification.</title>
        <authorList>
            <person name="Goeker M."/>
        </authorList>
    </citation>
    <scope>NUCLEOTIDE SEQUENCE [LARGE SCALE GENOMIC DNA]</scope>
    <source>
        <strain evidence="9 10">DSM 5604</strain>
    </source>
</reference>
<comment type="similarity">
    <text evidence="2">Belongs to the binding-protein-dependent transport system permease family. FecCD subfamily.</text>
</comment>
<evidence type="ECO:0000313" key="9">
    <source>
        <dbReference type="EMBL" id="TDR06859.1"/>
    </source>
</evidence>
<feature type="transmembrane region" description="Helical" evidence="8">
    <location>
        <begin position="629"/>
        <end position="653"/>
    </location>
</feature>
<evidence type="ECO:0000256" key="2">
    <source>
        <dbReference type="ARBA" id="ARBA00007935"/>
    </source>
</evidence>
<feature type="transmembrane region" description="Helical" evidence="8">
    <location>
        <begin position="304"/>
        <end position="323"/>
    </location>
</feature>
<feature type="transmembrane region" description="Helical" evidence="8">
    <location>
        <begin position="344"/>
        <end position="366"/>
    </location>
</feature>
<feature type="transmembrane region" description="Helical" evidence="8">
    <location>
        <begin position="606"/>
        <end position="623"/>
    </location>
</feature>
<feature type="transmembrane region" description="Helical" evidence="8">
    <location>
        <begin position="578"/>
        <end position="599"/>
    </location>
</feature>
<evidence type="ECO:0000256" key="3">
    <source>
        <dbReference type="ARBA" id="ARBA00022448"/>
    </source>
</evidence>
<feature type="transmembrane region" description="Helical" evidence="8">
    <location>
        <begin position="447"/>
        <end position="464"/>
    </location>
</feature>
<comment type="caution">
    <text evidence="9">The sequence shown here is derived from an EMBL/GenBank/DDBJ whole genome shotgun (WGS) entry which is preliminary data.</text>
</comment>
<dbReference type="GO" id="GO:0005886">
    <property type="term" value="C:plasma membrane"/>
    <property type="evidence" value="ECO:0007669"/>
    <property type="project" value="UniProtKB-SubCell"/>
</dbReference>
<feature type="transmembrane region" description="Helical" evidence="8">
    <location>
        <begin position="193"/>
        <end position="211"/>
    </location>
</feature>
<dbReference type="InterPro" id="IPR000522">
    <property type="entry name" value="ABC_transptr_permease_BtuC"/>
</dbReference>
<feature type="transmembrane region" description="Helical" evidence="8">
    <location>
        <begin position="276"/>
        <end position="298"/>
    </location>
</feature>
<dbReference type="GO" id="GO:0033214">
    <property type="term" value="P:siderophore-iron import into cell"/>
    <property type="evidence" value="ECO:0007669"/>
    <property type="project" value="TreeGrafter"/>
</dbReference>
<keyword evidence="7 8" id="KW-0472">Membrane</keyword>
<dbReference type="GO" id="GO:0022857">
    <property type="term" value="F:transmembrane transporter activity"/>
    <property type="evidence" value="ECO:0007669"/>
    <property type="project" value="InterPro"/>
</dbReference>
<feature type="transmembrane region" description="Helical" evidence="8">
    <location>
        <begin position="518"/>
        <end position="537"/>
    </location>
</feature>
<feature type="transmembrane region" description="Helical" evidence="8">
    <location>
        <begin position="89"/>
        <end position="112"/>
    </location>
</feature>
<dbReference type="EMBL" id="SNZA01000005">
    <property type="protein sequence ID" value="TDR06859.1"/>
    <property type="molecule type" value="Genomic_DNA"/>
</dbReference>
<keyword evidence="6 8" id="KW-1133">Transmembrane helix</keyword>
<dbReference type="CDD" id="cd06550">
    <property type="entry name" value="TM_ABC_iron-siderophores_like"/>
    <property type="match status" value="2"/>
</dbReference>
<feature type="transmembrane region" description="Helical" evidence="8">
    <location>
        <begin position="223"/>
        <end position="240"/>
    </location>
</feature>
<feature type="transmembrane region" description="Helical" evidence="8">
    <location>
        <begin position="549"/>
        <end position="572"/>
    </location>
</feature>
<dbReference type="InterPro" id="IPR037294">
    <property type="entry name" value="ABC_BtuC-like"/>
</dbReference>
<evidence type="ECO:0000256" key="1">
    <source>
        <dbReference type="ARBA" id="ARBA00004651"/>
    </source>
</evidence>
<dbReference type="Gene3D" id="1.10.3470.10">
    <property type="entry name" value="ABC transporter involved in vitamin B12 uptake, BtuC"/>
    <property type="match status" value="2"/>
</dbReference>
<dbReference type="Pfam" id="PF01032">
    <property type="entry name" value="FecCD"/>
    <property type="match status" value="2"/>
</dbReference>
<feature type="transmembrane region" description="Helical" evidence="8">
    <location>
        <begin position="246"/>
        <end position="264"/>
    </location>
</feature>
<feature type="transmembrane region" description="Helical" evidence="8">
    <location>
        <begin position="145"/>
        <end position="166"/>
    </location>
</feature>
<name>A0A4R6X448_9GAMM</name>
<dbReference type="RefSeq" id="WP_133564268.1">
    <property type="nucleotide sequence ID" value="NZ_SNZA01000005.1"/>
</dbReference>
<organism evidence="9 10">
    <name type="scientific">Marinomonas communis</name>
    <dbReference type="NCBI Taxonomy" id="28254"/>
    <lineage>
        <taxon>Bacteria</taxon>
        <taxon>Pseudomonadati</taxon>
        <taxon>Pseudomonadota</taxon>
        <taxon>Gammaproteobacteria</taxon>
        <taxon>Oceanospirillales</taxon>
        <taxon>Oceanospirillaceae</taxon>
        <taxon>Marinomonas</taxon>
    </lineage>
</organism>
<keyword evidence="3" id="KW-0813">Transport</keyword>
<feature type="transmembrane region" description="Helical" evidence="8">
    <location>
        <begin position="118"/>
        <end position="138"/>
    </location>
</feature>
<dbReference type="PANTHER" id="PTHR30472:SF37">
    <property type="entry name" value="FE(3+) DICITRATE TRANSPORT SYSTEM PERMEASE PROTEIN FECD-RELATED"/>
    <property type="match status" value="1"/>
</dbReference>
<feature type="transmembrane region" description="Helical" evidence="8">
    <location>
        <begin position="476"/>
        <end position="498"/>
    </location>
</feature>
<comment type="subcellular location">
    <subcellularLocation>
        <location evidence="1">Cell membrane</location>
        <topology evidence="1">Multi-pass membrane protein</topology>
    </subcellularLocation>
</comment>
<evidence type="ECO:0000256" key="6">
    <source>
        <dbReference type="ARBA" id="ARBA00022989"/>
    </source>
</evidence>
<keyword evidence="5 8" id="KW-0812">Transmembrane</keyword>
<dbReference type="Proteomes" id="UP000295729">
    <property type="component" value="Unassembled WGS sequence"/>
</dbReference>
<gene>
    <name evidence="9" type="ORF">C8D85_3046</name>
</gene>
<feature type="transmembrane region" description="Helical" evidence="8">
    <location>
        <begin position="50"/>
        <end position="77"/>
    </location>
</feature>
<feature type="transmembrane region" description="Helical" evidence="8">
    <location>
        <begin position="420"/>
        <end position="441"/>
    </location>
</feature>
<sequence>MNVKHFPIWGAGSGFALLIILLTVFGSPLSIDHQWSLLQGTQAPESFDDFSFLFGHLPRIAMALIVGATLGLVGSLMQQLTQNPLTSPLTLGSSSGAWLALIIMNVWFAQYVNDYGDLAAMMGAMLAFGLILAIVGLNNMTGLPIVVAGMVVNLLLGAIATGIILLNEQFAQNIFMWGAGDLAQNGWDTFTSLVPQLLIGLPILFFAPRALSLLRLGKEGASARGLSVLPTFFVLMTTGIWLASAIVSSIGVIGFIGLIAPNIARAMGARTARQELVFSMILGAGLLFATDRMAFWLTQYTNDVVTSGVTAALIGAPALVWFSRRQLKAQDNLAFILPTGGRSLSFKALSGIGVSVVTILLLNTFADFSSGSFEWHWLSDYQWQIRQPRLLTAVAAGASLAIAGVLLQRLIYNPLASPDILGVSAGATLALVSTTVLFANATLSNNWLVAALGSIAVLLVLIALARKHQFAPSTLILTGIALTALLDAVIQFCLAKGTQDSYRILLWLAGSTYRVTNAQSLALLASSLLLLSFALISSRWLTLLSVGRAFALARGVPLNLASLIILTLVALLCATTTATMGPIAFIGLIAPHLAIMLGARSTRSQILCAAILGATLLLWADWLGQSLLYPAQIAAGTLVSILGGLYFIALLVIGRFKKP</sequence>
<evidence type="ECO:0000256" key="7">
    <source>
        <dbReference type="ARBA" id="ARBA00023136"/>
    </source>
</evidence>
<proteinExistence type="inferred from homology"/>
<dbReference type="OrthoDB" id="9811721at2"/>
<protein>
    <submittedName>
        <fullName evidence="9">Iron complex transport system permease protein</fullName>
    </submittedName>
</protein>
<evidence type="ECO:0000256" key="4">
    <source>
        <dbReference type="ARBA" id="ARBA00022475"/>
    </source>
</evidence>
<dbReference type="SUPFAM" id="SSF81345">
    <property type="entry name" value="ABC transporter involved in vitamin B12 uptake, BtuC"/>
    <property type="match status" value="2"/>
</dbReference>
<dbReference type="NCBIfam" id="NF007866">
    <property type="entry name" value="PRK10577.1-2"/>
    <property type="match status" value="1"/>
</dbReference>
<evidence type="ECO:0000256" key="8">
    <source>
        <dbReference type="SAM" id="Phobius"/>
    </source>
</evidence>
<keyword evidence="10" id="KW-1185">Reference proteome</keyword>
<keyword evidence="4" id="KW-1003">Cell membrane</keyword>
<evidence type="ECO:0000313" key="10">
    <source>
        <dbReference type="Proteomes" id="UP000295729"/>
    </source>
</evidence>
<dbReference type="PANTHER" id="PTHR30472">
    <property type="entry name" value="FERRIC ENTEROBACTIN TRANSPORT SYSTEM PERMEASE PROTEIN"/>
    <property type="match status" value="1"/>
</dbReference>
<feature type="transmembrane region" description="Helical" evidence="8">
    <location>
        <begin position="390"/>
        <end position="408"/>
    </location>
</feature>
<dbReference type="AlphaFoldDB" id="A0A4R6X448"/>
<accession>A0A4R6X448</accession>
<evidence type="ECO:0000256" key="5">
    <source>
        <dbReference type="ARBA" id="ARBA00022692"/>
    </source>
</evidence>